<organism evidence="1">
    <name type="scientific">Rhizophora mucronata</name>
    <name type="common">Asiatic mangrove</name>
    <dbReference type="NCBI Taxonomy" id="61149"/>
    <lineage>
        <taxon>Eukaryota</taxon>
        <taxon>Viridiplantae</taxon>
        <taxon>Streptophyta</taxon>
        <taxon>Embryophyta</taxon>
        <taxon>Tracheophyta</taxon>
        <taxon>Spermatophyta</taxon>
        <taxon>Magnoliopsida</taxon>
        <taxon>eudicotyledons</taxon>
        <taxon>Gunneridae</taxon>
        <taxon>Pentapetalae</taxon>
        <taxon>rosids</taxon>
        <taxon>fabids</taxon>
        <taxon>Malpighiales</taxon>
        <taxon>Rhizophoraceae</taxon>
        <taxon>Rhizophora</taxon>
    </lineage>
</organism>
<protein>
    <submittedName>
        <fullName evidence="1">Uncharacterized protein</fullName>
    </submittedName>
</protein>
<dbReference type="EMBL" id="GGEC01001016">
    <property type="protein sequence ID" value="MBW81499.1"/>
    <property type="molecule type" value="Transcribed_RNA"/>
</dbReference>
<sequence length="44" mass="4913">MLLLLVVVVATADWCMREFFCFAYFGIVTGGSAAVKLDKRIGNW</sequence>
<name>A0A2P2IJV6_RHIMU</name>
<reference evidence="1" key="1">
    <citation type="submission" date="2018-02" db="EMBL/GenBank/DDBJ databases">
        <title>Rhizophora mucronata_Transcriptome.</title>
        <authorList>
            <person name="Meera S.P."/>
            <person name="Sreeshan A."/>
            <person name="Augustine A."/>
        </authorList>
    </citation>
    <scope>NUCLEOTIDE SEQUENCE</scope>
    <source>
        <tissue evidence="1">Leaf</tissue>
    </source>
</reference>
<proteinExistence type="predicted"/>
<accession>A0A2P2IJV6</accession>
<dbReference type="AlphaFoldDB" id="A0A2P2IJV6"/>
<evidence type="ECO:0000313" key="1">
    <source>
        <dbReference type="EMBL" id="MBW81499.1"/>
    </source>
</evidence>